<keyword evidence="1" id="KW-0812">Transmembrane</keyword>
<gene>
    <name evidence="2" type="ORF">EX30DRAFT_88402</name>
</gene>
<feature type="transmembrane region" description="Helical" evidence="1">
    <location>
        <begin position="58"/>
        <end position="87"/>
    </location>
</feature>
<reference evidence="2 3" key="1">
    <citation type="submission" date="2019-04" db="EMBL/GenBank/DDBJ databases">
        <title>Comparative genomics and transcriptomics to analyze fruiting body development in filamentous ascomycetes.</title>
        <authorList>
            <consortium name="DOE Joint Genome Institute"/>
            <person name="Lutkenhaus R."/>
            <person name="Traeger S."/>
            <person name="Breuer J."/>
            <person name="Kuo A."/>
            <person name="Lipzen A."/>
            <person name="Pangilinan J."/>
            <person name="Dilworth D."/>
            <person name="Sandor L."/>
            <person name="Poggeler S."/>
            <person name="Barry K."/>
            <person name="Grigoriev I.V."/>
            <person name="Nowrousian M."/>
        </authorList>
    </citation>
    <scope>NUCLEOTIDE SEQUENCE [LARGE SCALE GENOMIC DNA]</scope>
    <source>
        <strain evidence="2 3">CBS 389.68</strain>
    </source>
</reference>
<evidence type="ECO:0000313" key="3">
    <source>
        <dbReference type="Proteomes" id="UP000298138"/>
    </source>
</evidence>
<dbReference type="EMBL" id="ML220113">
    <property type="protein sequence ID" value="TGZ83660.1"/>
    <property type="molecule type" value="Genomic_DNA"/>
</dbReference>
<dbReference type="AlphaFoldDB" id="A0A4S2N3B1"/>
<evidence type="ECO:0000313" key="2">
    <source>
        <dbReference type="EMBL" id="TGZ83660.1"/>
    </source>
</evidence>
<sequence length="131" mass="15526">MLWRDSLHCSYALMSLWIWLPDELVTLTPGLCVLCGREEQKGDYEHKKEGIFFLHCRLTFLCLFLFVFIFCPRHIFAPFFLHVFFFCSKEGWEQIFSKSLFFCAYVSTVSGFCFPFFVFLFFLFAPGGFLL</sequence>
<proteinExistence type="predicted"/>
<keyword evidence="1" id="KW-0472">Membrane</keyword>
<dbReference type="Proteomes" id="UP000298138">
    <property type="component" value="Unassembled WGS sequence"/>
</dbReference>
<evidence type="ECO:0000256" key="1">
    <source>
        <dbReference type="SAM" id="Phobius"/>
    </source>
</evidence>
<accession>A0A4S2N3B1</accession>
<keyword evidence="3" id="KW-1185">Reference proteome</keyword>
<keyword evidence="1" id="KW-1133">Transmembrane helix</keyword>
<protein>
    <submittedName>
        <fullName evidence="2">Uncharacterized protein</fullName>
    </submittedName>
</protein>
<name>A0A4S2N3B1_9PEZI</name>
<dbReference type="InParanoid" id="A0A4S2N3B1"/>
<feature type="transmembrane region" description="Helical" evidence="1">
    <location>
        <begin position="99"/>
        <end position="125"/>
    </location>
</feature>
<organism evidence="2 3">
    <name type="scientific">Ascodesmis nigricans</name>
    <dbReference type="NCBI Taxonomy" id="341454"/>
    <lineage>
        <taxon>Eukaryota</taxon>
        <taxon>Fungi</taxon>
        <taxon>Dikarya</taxon>
        <taxon>Ascomycota</taxon>
        <taxon>Pezizomycotina</taxon>
        <taxon>Pezizomycetes</taxon>
        <taxon>Pezizales</taxon>
        <taxon>Ascodesmidaceae</taxon>
        <taxon>Ascodesmis</taxon>
    </lineage>
</organism>